<proteinExistence type="predicted"/>
<evidence type="ECO:0000313" key="2">
    <source>
        <dbReference type="EMBL" id="PWL16263.1"/>
    </source>
</evidence>
<dbReference type="InterPro" id="IPR055247">
    <property type="entry name" value="InsJ-like_HTH"/>
</dbReference>
<evidence type="ECO:0000259" key="1">
    <source>
        <dbReference type="Pfam" id="PF13518"/>
    </source>
</evidence>
<gene>
    <name evidence="2" type="ORF">DKP76_18420</name>
</gene>
<dbReference type="InterPro" id="IPR010921">
    <property type="entry name" value="Trp_repressor/repl_initiator"/>
</dbReference>
<dbReference type="SUPFAM" id="SSF48295">
    <property type="entry name" value="TrpR-like"/>
    <property type="match status" value="1"/>
</dbReference>
<sequence length="101" mass="11151">MSIGIDGATVTDVAQKYDVTRQQIYSWRRELKKKGLLLSSQEAVFLPIEMSSEQIGGAVNDALDASPSMIELHLRCGRRLCFGSRVEGAVLTRLIRAVEQA</sequence>
<dbReference type="GO" id="GO:0043565">
    <property type="term" value="F:sequence-specific DNA binding"/>
    <property type="evidence" value="ECO:0007669"/>
    <property type="project" value="InterPro"/>
</dbReference>
<evidence type="ECO:0000313" key="3">
    <source>
        <dbReference type="Proteomes" id="UP000245865"/>
    </source>
</evidence>
<dbReference type="Pfam" id="PF13518">
    <property type="entry name" value="HTH_28"/>
    <property type="match status" value="1"/>
</dbReference>
<accession>A0A316JB77</accession>
<dbReference type="AlphaFoldDB" id="A0A316JB77"/>
<protein>
    <recommendedName>
        <fullName evidence="1">Insertion element IS150 protein InsJ-like helix-turn-helix domain-containing protein</fullName>
    </recommendedName>
</protein>
<comment type="caution">
    <text evidence="2">The sequence shown here is derived from an EMBL/GenBank/DDBJ whole genome shotgun (WGS) entry which is preliminary data.</text>
</comment>
<dbReference type="OrthoDB" id="7476756at2"/>
<name>A0A316JB77_9HYPH</name>
<dbReference type="EMBL" id="QGDB01000018">
    <property type="protein sequence ID" value="PWL16263.1"/>
    <property type="molecule type" value="Genomic_DNA"/>
</dbReference>
<keyword evidence="3" id="KW-1185">Reference proteome</keyword>
<dbReference type="Proteomes" id="UP000245865">
    <property type="component" value="Unassembled WGS sequence"/>
</dbReference>
<reference evidence="2 3" key="1">
    <citation type="submission" date="2018-05" db="EMBL/GenBank/DDBJ databases">
        <title>Comparative genomic sequence analysis between strain HN4 and CCM 8460T (Falsochrobactrum ovis) will provide more evidence to prove that HN4 is a new species of Falsochrobactrum.</title>
        <authorList>
            <person name="Lyu W."/>
            <person name="Sun L."/>
            <person name="Yao L."/>
        </authorList>
    </citation>
    <scope>NUCLEOTIDE SEQUENCE [LARGE SCALE GENOMIC DNA]</scope>
    <source>
        <strain evidence="2 3">HN4</strain>
    </source>
</reference>
<feature type="domain" description="Insertion element IS150 protein InsJ-like helix-turn-helix" evidence="1">
    <location>
        <begin position="6"/>
        <end position="36"/>
    </location>
</feature>
<organism evidence="2 3">
    <name type="scientific">Falsochrobactrum shanghaiense</name>
    <dbReference type="NCBI Taxonomy" id="2201899"/>
    <lineage>
        <taxon>Bacteria</taxon>
        <taxon>Pseudomonadati</taxon>
        <taxon>Pseudomonadota</taxon>
        <taxon>Alphaproteobacteria</taxon>
        <taxon>Hyphomicrobiales</taxon>
        <taxon>Brucellaceae</taxon>
        <taxon>Falsochrobactrum</taxon>
    </lineage>
</organism>